<dbReference type="Pfam" id="PF07047">
    <property type="entry name" value="OPA3"/>
    <property type="match status" value="1"/>
</dbReference>
<dbReference type="PANTHER" id="PTHR12499:SF0">
    <property type="entry name" value="OPTIC ATROPHY 3 PROTEIN"/>
    <property type="match status" value="1"/>
</dbReference>
<dbReference type="GO" id="GO:0019216">
    <property type="term" value="P:regulation of lipid metabolic process"/>
    <property type="evidence" value="ECO:0007669"/>
    <property type="project" value="TreeGrafter"/>
</dbReference>
<dbReference type="PANTHER" id="PTHR12499">
    <property type="entry name" value="OPTIC ATROPHY 3 PROTEIN OPA3"/>
    <property type="match status" value="1"/>
</dbReference>
<dbReference type="GO" id="GO:0005739">
    <property type="term" value="C:mitochondrion"/>
    <property type="evidence" value="ECO:0007669"/>
    <property type="project" value="TreeGrafter"/>
</dbReference>
<organism evidence="5">
    <name type="scientific">Musca domestica</name>
    <name type="common">House fly</name>
    <dbReference type="NCBI Taxonomy" id="7370"/>
    <lineage>
        <taxon>Eukaryota</taxon>
        <taxon>Metazoa</taxon>
        <taxon>Ecdysozoa</taxon>
        <taxon>Arthropoda</taxon>
        <taxon>Hexapoda</taxon>
        <taxon>Insecta</taxon>
        <taxon>Pterygota</taxon>
        <taxon>Neoptera</taxon>
        <taxon>Endopterygota</taxon>
        <taxon>Diptera</taxon>
        <taxon>Brachycera</taxon>
        <taxon>Muscomorpha</taxon>
        <taxon>Muscoidea</taxon>
        <taxon>Muscidae</taxon>
        <taxon>Musca</taxon>
    </lineage>
</organism>
<evidence type="ECO:0000313" key="5">
    <source>
        <dbReference type="EnsemblMetazoa" id="MDOA003914-PB"/>
    </source>
</evidence>
<dbReference type="InterPro" id="IPR010754">
    <property type="entry name" value="OPA3-like"/>
</dbReference>
<keyword evidence="2 3" id="KW-0175">Coiled coil</keyword>
<dbReference type="GeneID" id="101897524"/>
<evidence type="ECO:0000256" key="4">
    <source>
        <dbReference type="SAM" id="MobiDB-lite"/>
    </source>
</evidence>
<accession>A0A1I8ME00</accession>
<proteinExistence type="inferred from homology"/>
<keyword evidence="6" id="KW-1185">Reference proteome</keyword>
<dbReference type="EnsemblMetazoa" id="MDOA003914-RB">
    <property type="protein sequence ID" value="MDOA003914-PB"/>
    <property type="gene ID" value="MDOA003914"/>
</dbReference>
<dbReference type="VEuPathDB" id="VectorBase:MDOMA2_009212"/>
<dbReference type="RefSeq" id="XP_058976186.1">
    <property type="nucleotide sequence ID" value="XM_059120203.1"/>
</dbReference>
<evidence type="ECO:0000256" key="2">
    <source>
        <dbReference type="ARBA" id="ARBA00023054"/>
    </source>
</evidence>
<feature type="coiled-coil region" evidence="3">
    <location>
        <begin position="120"/>
        <end position="147"/>
    </location>
</feature>
<dbReference type="VEuPathDB" id="VectorBase:MDOA003914"/>
<evidence type="ECO:0000256" key="3">
    <source>
        <dbReference type="SAM" id="Coils"/>
    </source>
</evidence>
<name>A0A1I8ME00_MUSDO</name>
<dbReference type="Proteomes" id="UP001652621">
    <property type="component" value="Unplaced"/>
</dbReference>
<protein>
    <submittedName>
        <fullName evidence="7">OPA3-like protein CG13603 isoform X2</fullName>
    </submittedName>
</protein>
<sequence>MVIGAFPAAKLGVLAIKQVSKPIANIIKSKAKEHPLFRNYICMPPAQLYNWVEVKTKMWALNLGKPVNVPPLTEAMAVELGANLLGEFIIFAIGAGLLIFEYARQTSNEAKKQEKMALEKAELTNNLAELTFRLERQDAQLRELTRVLADIAPAKSTTLLKMNTTNAATSSSKKEENTTATKAPTTQITNAPGTPPPLSPPDKSTKSTEAPVRAA</sequence>
<evidence type="ECO:0000313" key="7">
    <source>
        <dbReference type="RefSeq" id="XP_058976186.1"/>
    </source>
</evidence>
<reference evidence="5" key="1">
    <citation type="submission" date="2020-05" db="UniProtKB">
        <authorList>
            <consortium name="EnsemblMetazoa"/>
        </authorList>
    </citation>
    <scope>IDENTIFICATION</scope>
    <source>
        <strain evidence="5">Aabys</strain>
    </source>
</reference>
<gene>
    <name evidence="7" type="primary">LOC101897524</name>
</gene>
<evidence type="ECO:0000313" key="6">
    <source>
        <dbReference type="Proteomes" id="UP001652621"/>
    </source>
</evidence>
<evidence type="ECO:0000256" key="1">
    <source>
        <dbReference type="ARBA" id="ARBA00007584"/>
    </source>
</evidence>
<dbReference type="AlphaFoldDB" id="A0A1I8ME00"/>
<comment type="similarity">
    <text evidence="1">Belongs to the OPA3 family.</text>
</comment>
<reference evidence="7" key="2">
    <citation type="submission" date="2025-05" db="UniProtKB">
        <authorList>
            <consortium name="RefSeq"/>
        </authorList>
    </citation>
    <scope>IDENTIFICATION</scope>
    <source>
        <strain evidence="7">Aabys</strain>
        <tissue evidence="7">Whole body</tissue>
    </source>
</reference>
<feature type="region of interest" description="Disordered" evidence="4">
    <location>
        <begin position="162"/>
        <end position="215"/>
    </location>
</feature>